<keyword evidence="8 11" id="KW-0326">Glycosidase</keyword>
<evidence type="ECO:0000256" key="2">
    <source>
        <dbReference type="ARBA" id="ARBA00012729"/>
    </source>
</evidence>
<comment type="catalytic activity">
    <reaction evidence="1">
        <text>Random endo-hydrolysis of N-acetyl-beta-D-glucosaminide (1-&gt;4)-beta-linkages in chitin and chitodextrins.</text>
        <dbReference type="EC" id="3.2.1.14"/>
    </reaction>
</comment>
<evidence type="ECO:0000256" key="8">
    <source>
        <dbReference type="ARBA" id="ARBA00023295"/>
    </source>
</evidence>
<evidence type="ECO:0000256" key="7">
    <source>
        <dbReference type="ARBA" id="ARBA00023277"/>
    </source>
</evidence>
<keyword evidence="9" id="KW-0624">Polysaccharide degradation</keyword>
<dbReference type="GO" id="GO:0016998">
    <property type="term" value="P:cell wall macromolecule catabolic process"/>
    <property type="evidence" value="ECO:0007669"/>
    <property type="project" value="InterPro"/>
</dbReference>
<keyword evidence="12" id="KW-1185">Reference proteome</keyword>
<sequence>MVRVIKRVRFINCMVDYVDDPYAWGYCFVNENNQDVYCSNTISMCSWLEILWSRTHSTNPLSTTTMVRRVKQSESDLINNPDLVATDPVVSFKTAMWFWMTPQSNKPSSHDVITGRWNPSDADICAGRVPGYGVITNIMNGGLECGHGQDDKVANRIGFYRRYAGILGVSPGDNLDCCNL</sequence>
<dbReference type="AlphaFoldDB" id="A0A2P6RLF2"/>
<evidence type="ECO:0000313" key="12">
    <source>
        <dbReference type="Proteomes" id="UP000238479"/>
    </source>
</evidence>
<dbReference type="SUPFAM" id="SSF53955">
    <property type="entry name" value="Lysozyme-like"/>
    <property type="match status" value="1"/>
</dbReference>
<evidence type="ECO:0000256" key="6">
    <source>
        <dbReference type="ARBA" id="ARBA00023024"/>
    </source>
</evidence>
<dbReference type="GO" id="GO:0008843">
    <property type="term" value="F:endochitinase activity"/>
    <property type="evidence" value="ECO:0007669"/>
    <property type="project" value="UniProtKB-EC"/>
</dbReference>
<keyword evidence="7" id="KW-0119">Carbohydrate metabolism</keyword>
<dbReference type="PANTHER" id="PTHR22595">
    <property type="entry name" value="CHITINASE-RELATED"/>
    <property type="match status" value="1"/>
</dbReference>
<feature type="domain" description="Glycoside hydrolase family 19 catalytic" evidence="10">
    <location>
        <begin position="90"/>
        <end position="100"/>
    </location>
</feature>
<proteinExistence type="predicted"/>
<dbReference type="GO" id="GO:0000272">
    <property type="term" value="P:polysaccharide catabolic process"/>
    <property type="evidence" value="ECO:0007669"/>
    <property type="project" value="UniProtKB-KW"/>
</dbReference>
<evidence type="ECO:0000256" key="3">
    <source>
        <dbReference type="ARBA" id="ARBA00022669"/>
    </source>
</evidence>
<name>A0A2P6RLF2_ROSCH</name>
<accession>A0A2P6RLF2</accession>
<dbReference type="GO" id="GO:0008061">
    <property type="term" value="F:chitin binding"/>
    <property type="evidence" value="ECO:0007669"/>
    <property type="project" value="UniProtKB-KW"/>
</dbReference>
<keyword evidence="3" id="KW-0147">Chitin-binding</keyword>
<dbReference type="CDD" id="cd00325">
    <property type="entry name" value="chitinase_GH19"/>
    <property type="match status" value="1"/>
</dbReference>
<reference evidence="11 12" key="1">
    <citation type="journal article" date="2018" name="Nat. Genet.">
        <title>The Rosa genome provides new insights in the design of modern roses.</title>
        <authorList>
            <person name="Bendahmane M."/>
        </authorList>
    </citation>
    <scope>NUCLEOTIDE SEQUENCE [LARGE SCALE GENOMIC DNA]</scope>
    <source>
        <strain evidence="12">cv. Old Blush</strain>
    </source>
</reference>
<evidence type="ECO:0000256" key="5">
    <source>
        <dbReference type="ARBA" id="ARBA00022801"/>
    </source>
</evidence>
<comment type="caution">
    <text evidence="11">The sequence shown here is derived from an EMBL/GenBank/DDBJ whole genome shotgun (WGS) entry which is preliminary data.</text>
</comment>
<keyword evidence="5 11" id="KW-0378">Hydrolase</keyword>
<evidence type="ECO:0000313" key="11">
    <source>
        <dbReference type="EMBL" id="PRQ47264.1"/>
    </source>
</evidence>
<dbReference type="PANTHER" id="PTHR22595:SF171">
    <property type="entry name" value="BASIC ENDOCHITINASE B"/>
    <property type="match status" value="1"/>
</dbReference>
<dbReference type="EC" id="3.2.1.14" evidence="2"/>
<dbReference type="PROSITE" id="PS00774">
    <property type="entry name" value="CHITINASE_19_2"/>
    <property type="match status" value="1"/>
</dbReference>
<keyword evidence="4" id="KW-0732">Signal</keyword>
<dbReference type="OMA" id="PEPIWEL"/>
<dbReference type="Gene3D" id="1.10.530.10">
    <property type="match status" value="1"/>
</dbReference>
<dbReference type="InterPro" id="IPR023346">
    <property type="entry name" value="Lysozyme-like_dom_sf"/>
</dbReference>
<dbReference type="Pfam" id="PF00182">
    <property type="entry name" value="Glyco_hydro_19"/>
    <property type="match status" value="1"/>
</dbReference>
<evidence type="ECO:0000259" key="10">
    <source>
        <dbReference type="PROSITE" id="PS00774"/>
    </source>
</evidence>
<dbReference type="GO" id="GO:0050832">
    <property type="term" value="P:defense response to fungus"/>
    <property type="evidence" value="ECO:0007669"/>
    <property type="project" value="TreeGrafter"/>
</dbReference>
<dbReference type="EMBL" id="PDCK01000040">
    <property type="protein sequence ID" value="PRQ47264.1"/>
    <property type="molecule type" value="Genomic_DNA"/>
</dbReference>
<protein>
    <recommendedName>
        <fullName evidence="2">chitinase</fullName>
        <ecNumber evidence="2">3.2.1.14</ecNumber>
    </recommendedName>
</protein>
<dbReference type="Gramene" id="PRQ47264">
    <property type="protein sequence ID" value="PRQ47264"/>
    <property type="gene ID" value="RchiOBHm_Chr2g0097801"/>
</dbReference>
<evidence type="ECO:0000256" key="9">
    <source>
        <dbReference type="ARBA" id="ARBA00023326"/>
    </source>
</evidence>
<keyword evidence="6" id="KW-0146">Chitin degradation</keyword>
<gene>
    <name evidence="11" type="ORF">RchiOBHm_Chr2g0097801</name>
</gene>
<evidence type="ECO:0000256" key="1">
    <source>
        <dbReference type="ARBA" id="ARBA00000822"/>
    </source>
</evidence>
<evidence type="ECO:0000256" key="4">
    <source>
        <dbReference type="ARBA" id="ARBA00022729"/>
    </source>
</evidence>
<dbReference type="InterPro" id="IPR000726">
    <property type="entry name" value="Glyco_hydro_19_cat"/>
</dbReference>
<dbReference type="GO" id="GO:0006032">
    <property type="term" value="P:chitin catabolic process"/>
    <property type="evidence" value="ECO:0007669"/>
    <property type="project" value="UniProtKB-KW"/>
</dbReference>
<dbReference type="Proteomes" id="UP000238479">
    <property type="component" value="Chromosome 2"/>
</dbReference>
<organism evidence="11 12">
    <name type="scientific">Rosa chinensis</name>
    <name type="common">China rose</name>
    <dbReference type="NCBI Taxonomy" id="74649"/>
    <lineage>
        <taxon>Eukaryota</taxon>
        <taxon>Viridiplantae</taxon>
        <taxon>Streptophyta</taxon>
        <taxon>Embryophyta</taxon>
        <taxon>Tracheophyta</taxon>
        <taxon>Spermatophyta</taxon>
        <taxon>Magnoliopsida</taxon>
        <taxon>eudicotyledons</taxon>
        <taxon>Gunneridae</taxon>
        <taxon>Pentapetalae</taxon>
        <taxon>rosids</taxon>
        <taxon>fabids</taxon>
        <taxon>Rosales</taxon>
        <taxon>Rosaceae</taxon>
        <taxon>Rosoideae</taxon>
        <taxon>Rosoideae incertae sedis</taxon>
        <taxon>Rosa</taxon>
    </lineage>
</organism>
<dbReference type="STRING" id="74649.A0A2P6RLF2"/>